<dbReference type="InterPro" id="IPR006162">
    <property type="entry name" value="Ppantetheine_attach_site"/>
</dbReference>
<dbReference type="InterPro" id="IPR001242">
    <property type="entry name" value="Condensation_dom"/>
</dbReference>
<dbReference type="InterPro" id="IPR036736">
    <property type="entry name" value="ACP-like_sf"/>
</dbReference>
<dbReference type="Gene3D" id="2.30.38.10">
    <property type="entry name" value="Luciferase, Domain 3"/>
    <property type="match status" value="1"/>
</dbReference>
<dbReference type="NCBIfam" id="TIGR01444">
    <property type="entry name" value="fkbM_fam"/>
    <property type="match status" value="1"/>
</dbReference>
<dbReference type="PROSITE" id="PS50075">
    <property type="entry name" value="CARRIER"/>
    <property type="match status" value="3"/>
</dbReference>
<dbReference type="Pfam" id="PF00668">
    <property type="entry name" value="Condensation"/>
    <property type="match status" value="4"/>
</dbReference>
<dbReference type="Gene3D" id="1.10.1200.10">
    <property type="entry name" value="ACP-like"/>
    <property type="match status" value="2"/>
</dbReference>
<dbReference type="NCBIfam" id="TIGR01733">
    <property type="entry name" value="AA-adenyl-dom"/>
    <property type="match status" value="3"/>
</dbReference>
<reference evidence="5" key="1">
    <citation type="journal article" date="2013" name="Proc. Natl. Acad. Sci. U.S.A.">
        <title>Mapping gene clusters within arrayed metagenomic libraries to expand the structural diversity of biomedically relevant natural products.</title>
        <authorList>
            <person name="Owen J.G."/>
            <person name="Reddy B.V."/>
            <person name="Ternei M.A."/>
            <person name="Charlop-Powers Z."/>
            <person name="Calle P.Y."/>
            <person name="Kim J.H."/>
            <person name="Brady S.F."/>
        </authorList>
    </citation>
    <scope>NUCLEOTIDE SEQUENCE</scope>
</reference>
<dbReference type="Gene3D" id="3.40.50.980">
    <property type="match status" value="2"/>
</dbReference>
<dbReference type="GO" id="GO:0004467">
    <property type="term" value="F:long-chain fatty acid-CoA ligase activity"/>
    <property type="evidence" value="ECO:0007669"/>
    <property type="project" value="UniProtKB-EC"/>
</dbReference>
<feature type="domain" description="Carrier" evidence="4">
    <location>
        <begin position="1595"/>
        <end position="1669"/>
    </location>
</feature>
<evidence type="ECO:0000259" key="4">
    <source>
        <dbReference type="PROSITE" id="PS50075"/>
    </source>
</evidence>
<keyword evidence="2" id="KW-0596">Phosphopantetheine</keyword>
<dbReference type="SMART" id="SM00823">
    <property type="entry name" value="PKS_PP"/>
    <property type="match status" value="3"/>
</dbReference>
<dbReference type="EMBL" id="KF264560">
    <property type="protein sequence ID" value="AGS49880.1"/>
    <property type="molecule type" value="Genomic_DNA"/>
</dbReference>
<feature type="domain" description="Carrier" evidence="4">
    <location>
        <begin position="2961"/>
        <end position="3036"/>
    </location>
</feature>
<dbReference type="GO" id="GO:0044550">
    <property type="term" value="P:secondary metabolite biosynthetic process"/>
    <property type="evidence" value="ECO:0007669"/>
    <property type="project" value="UniProtKB-ARBA"/>
</dbReference>
<dbReference type="FunFam" id="3.40.50.980:FF:000002">
    <property type="entry name" value="Enterobactin synthetase component F"/>
    <property type="match status" value="1"/>
</dbReference>
<dbReference type="InterPro" id="IPR000873">
    <property type="entry name" value="AMP-dep_synth/lig_dom"/>
</dbReference>
<dbReference type="FunFam" id="3.30.300.30:FF:000010">
    <property type="entry name" value="Enterobactin synthetase component F"/>
    <property type="match status" value="2"/>
</dbReference>
<dbReference type="SUPFAM" id="SSF56801">
    <property type="entry name" value="Acetyl-CoA synthetase-like"/>
    <property type="match status" value="3"/>
</dbReference>
<dbReference type="Gene3D" id="3.30.300.30">
    <property type="match status" value="4"/>
</dbReference>
<feature type="non-terminal residue" evidence="5">
    <location>
        <position position="3494"/>
    </location>
</feature>
<comment type="cofactor">
    <cofactor evidence="1">
        <name>pantetheine 4'-phosphate</name>
        <dbReference type="ChEBI" id="CHEBI:47942"/>
    </cofactor>
</comment>
<sequence length="3494" mass="372504">MVVRANAAGDFGAELTADAAAMRTGEPADSSDRSGVQTTSVLELFADRVRRSSSAPAVLGAGLDLTYAGLDRLTGHFAGALRAREVAPGSAVGVLLSRGPEVVAAWLAVWRCGGVVVPVDPSVPPERVAFQLADAGVTMTVTSSAFRERVPDVPVLLAEEIGSDESLSSSGVCSPLQAAYVTYTSGSTGRPKGVVLTHGGLSRLSAMQVARFGVGPGSRVLQFASWAFDGAVAELVMAVCSGAALVIADADVLLPGAGLAEVVANHRVTHLTVPPAVLAVSDPADFPSVTTLISAGEALDGALVARWAEGRNFFNGYGPTETTVAATVAGPLRAGELPGIGDPIEATDVYVLDDRLCPTAAGELYVSGAGLGWGYLGRHALTAERFVASPFAVGERLYRTGDRVRRTADGRLAFIGRTDDQVKIRGFRVEPGEVQAVVAAHPRVRQAAVIVREDTPGHPRLVAYVVADAPAGEIRSFLAARLPHYMVPSAVVGVETIRLTVNGKVDRAALPAPTHDCAGRAPADEREAVLCAAFAQVLGVERVGVDDDFFDLGGHSLLATRLGSRLRTLLGIDVPLRVIFEARTPAALAAALPDGPEAARPELTVRPRPALVPLSFAQRRLWLLDQLEGPSAIYNLPVALRLTGGLDRGALVAALRDVVRRHEALRTLVTVVDGEPFQRVVDSDAYGWEPEVCDLREADRTALRDAIAERARHQFDLGRELPIRAWLLETGQPRDDFADGLVETSLGELALSATEADAGHDPGASEAVLVLVVHHIATDGWSMGPLADDISAAYRARAEAREPEWQPLPAQYADYTLWQRDLLGDESDPDSVVTRQLDYWRSALAGLPEELALPVDRPRPALLSHRAHTVPLTLSADVHRALATLARAEGATLFMVLRAALAVLLSRLGAGTDIPIGSAVAGRTDEKLDHLVGHFLNTLVIRSDLGGNPTFRELLGRVRERSLEALAHQDLPFERLVERLAPARSLARHPLFQVMLTLQNVGRAVLHLPGVRTGGAAQAEALVFAAKFDLEVTVGETFDDTGAPAGLRGGLTVAEDLFDAASATAFAERWVHTLRLLAAAPDTALRDTDVLTPSELRRLTGEWADGGGAAGLPAPPELFAGWARRDPQAPALLGDGLRLSYADLVALVDDRAGALLARGVIPGTPVGLMLGRGIDVVVAWLAIWRCGGVVVPIDPGVPAERVAFVLADAGVRLVVTTRQLSDRLPDVPVLLVEDPGQSCPVPSGAVCSPLQAAYVTYTSGSTGRPKGVVLTHGGLSRLSAMQVARFGVGPGSRVLQFASWAFDGAVAELVMAVCSGAALVIAHADATLPGEGLAEAVAGHWVTHLTVPPAVLAVSDPADFPSVTTLISAGEALDGALVARWAEGRNFFNGYGPTETTVAATVSRPLHPGELPDIGGPIDATRAYVLDESLRPALAGELYISGAGLAWGYLGRHALTAERFVASPFKAGERMYRTGDRVRWGAAGQLIFAGRTDDQVKIRGFRVEPGEVQAVVAAHPRVRQAAVIVREDIPRDLRLVAYVVTDGPADDVRAFVADRLPHYLVPAAVVPVETIPLTVNGKVDRAALPPPAHEQSGQHPVSEREAVLSAAFAQVLDVGSVGVDDDFFDLGGHSLLAVKLVEHLRRLGVTISARAVFTDPTPRALAAAAGPEPVAVPDNLIPDGATELTPEMLPLVALTPDEIARIVAEVDGGVANVADVYPLAPLQEGMLFHHVLAGKGPDAYVTVVVLEFDSRDRIAAFTDALQQVIDRHDVYRTGLLWAGLAEPVQVVWREATLPVVAASIPAGSADPVADLVASVELTLDVRRPPLLDVHAAELHDGRWLGLLRMHHLVQDHTGMAVLLREVREFMVGNGGTLPPSVPFRTFVAQARAVADQATHEEFFGRLLGDVTEPTAPYGLLDVHGAGDGMVRAELAVDAALAARIRDVSRRLGVSPATIWHLAYARVLAATSGREDVVFGTVLLGRMSTGTGSDRALGLYMNTLPARVTLGSTTVLAAVEHMRDQLAGLLDHEHARLAAAQRASGVPGDQPLFSSLFNFRHSGNGLWVDDVNNDTNDGLEGVTTVFTQERQNYPVSVSVDDLGTGFVVSVDAVAPVVPAELGEYVLVAIDDLTAALDAALAGRASRTLRSVEVLPAAVRDRVVSTFNAGSVPVTDASLVNLFEAQVRRSPDATAVADVSYADLDARANRIARLLLERGVRRGSVVAVLMDRGVDVVAALLGVVKAGGVYLPVEAQQPAERAAFMVADAGAVCVLGTRTLGDLPLVTMAQAGADGRPVTDAERGGPVLPCQPAYVIYTSGSTGMPKGCLVTHRNVVDLLAAARQRFAFDATDVWTCFHSFAFDFSVWEMWGALLTGGRLVVVPFHVSRSPAEFADLLAREQVTVLSQTPSAFYQLQAIAPRDLALRYVVFGGEALDLPRLAFPDGPALINMYGITETTVHVTHIELDADTLADATGSLVGSALPGWRTYVLDTTLRPVPPGVPGEVYVAGAGVSLGYLGRPGLTGLRFVASPFDPGQRMYRTGDLARWTPTGGLEFLGRADEQVKIRGFRIELGEIGARLAEHPAVAEAGVVVRDDLSGGPRLTGYFTPHPETAGRVARRLRLQRDGALDRAELHELPNGMSMLAHNRANVDFLYREIFERNEYLRFGVSLPDKAHVIDVGAHVGFFSTYVNEVAPGARIWAFEPIPELAELLSTNADLNDADITVTNCGVGERAEETTFTYYPQMSILSGRFADQAEERETLRRYLRNEHGEDLDEAGAELVDEMLTERLLGQRVPVAVRPLSVLIRELRIPAIDLLKVDAEKSELEVFRGIDDEHWPLIRQIVAEVHDVHGRLDAVVELLTARGFTVTRDSGSDVAGTGLFMIYALGPDAPVGGRTEPAPADGCWYGPAQLTRDVRDHLRTWLPGYMVPADLVVLDRLPLTVNGKLDRGALPAPEQGGGRVAGRAPANRTEKLLCQAFAQVLGVDEVGVDDDFFALGGHSLLGLRLMSRVRVLLDAELEIRALFRSPTPAGLAEHLAGTAGPVRRPVTATLRPDRVPLSFGQRRLWFLAQLEGDTATYNAPVVLRLRGDLDPGALGAALCDLLGRHEALRTVFPTADGEPYQRVLPLDELDWKLKRVDLTGAAADDLTAAIAQRAARPFDLAAEVPVRAELLTTGPDEHLLVLVTHHVVSDGWSMGPLSRDLSRAYAARRAGRAPDWAPLPVQYADYALWQQELLGDEADPESLAARQLAYWREALDGIPEELALPFDRPRLAIATHRGHTVGFEAPPEVHAAIAELARAEGVTVFMVLQAALAVLLSRLGAGTDIPIGSAVAGRVDESLDDLVGCFVNTLVVRTDLSGDPSFRELLAQVREHSLAALANQDVPFERLVEELAPARSMARHPLFQVVLTMQDTIGVALSIPGVTAELVPLYRPAAKFDLDVMVSERYDAGGRQAGLRGTVTAAADLFEVDNAERIVAYWSRVLRVVTESPDRALSRVD</sequence>
<evidence type="ECO:0000256" key="3">
    <source>
        <dbReference type="ARBA" id="ARBA00022553"/>
    </source>
</evidence>
<dbReference type="Gene3D" id="3.40.50.12780">
    <property type="entry name" value="N-terminal domain of ligase-like"/>
    <property type="match status" value="2"/>
</dbReference>
<dbReference type="FunFam" id="1.10.1200.10:FF:000016">
    <property type="entry name" value="Non-ribosomal peptide synthase"/>
    <property type="match status" value="2"/>
</dbReference>
<dbReference type="Pfam" id="PF00550">
    <property type="entry name" value="PP-binding"/>
    <property type="match status" value="3"/>
</dbReference>
<dbReference type="SUPFAM" id="SSF52777">
    <property type="entry name" value="CoA-dependent acyltransferases"/>
    <property type="match status" value="7"/>
</dbReference>
<dbReference type="PANTHER" id="PTHR45527:SF1">
    <property type="entry name" value="FATTY ACID SYNTHASE"/>
    <property type="match status" value="1"/>
</dbReference>
<dbReference type="GO" id="GO:0043041">
    <property type="term" value="P:amino acid activation for nonribosomal peptide biosynthetic process"/>
    <property type="evidence" value="ECO:0007669"/>
    <property type="project" value="TreeGrafter"/>
</dbReference>
<evidence type="ECO:0000256" key="2">
    <source>
        <dbReference type="ARBA" id="ARBA00022450"/>
    </source>
</evidence>
<dbReference type="InterPro" id="IPR042099">
    <property type="entry name" value="ANL_N_sf"/>
</dbReference>
<dbReference type="InterPro" id="IPR020845">
    <property type="entry name" value="AMP-binding_CS"/>
</dbReference>
<dbReference type="InterPro" id="IPR029063">
    <property type="entry name" value="SAM-dependent_MTases_sf"/>
</dbReference>
<dbReference type="FunFam" id="3.40.50.12780:FF:000012">
    <property type="entry name" value="Non-ribosomal peptide synthetase"/>
    <property type="match status" value="1"/>
</dbReference>
<dbReference type="Gene3D" id="3.40.50.1820">
    <property type="entry name" value="alpha/beta hydrolase"/>
    <property type="match status" value="1"/>
</dbReference>
<dbReference type="NCBIfam" id="NF003417">
    <property type="entry name" value="PRK04813.1"/>
    <property type="match status" value="4"/>
</dbReference>
<dbReference type="Pfam" id="PF05050">
    <property type="entry name" value="Methyltransf_21"/>
    <property type="match status" value="1"/>
</dbReference>
<name>S5TLJ7_9BACT</name>
<dbReference type="InterPro" id="IPR006342">
    <property type="entry name" value="FkbM_mtfrase"/>
</dbReference>
<evidence type="ECO:0000256" key="1">
    <source>
        <dbReference type="ARBA" id="ARBA00001957"/>
    </source>
</evidence>
<keyword evidence="5" id="KW-0436">Ligase</keyword>
<organism evidence="5">
    <name type="scientific">uncultured bacterium esnapd20</name>
    <dbReference type="NCBI Taxonomy" id="1366602"/>
    <lineage>
        <taxon>Bacteria</taxon>
        <taxon>environmental samples</taxon>
    </lineage>
</organism>
<dbReference type="EC" id="6.2.1.3" evidence="5"/>
<evidence type="ECO:0000313" key="5">
    <source>
        <dbReference type="EMBL" id="AGS49880.1"/>
    </source>
</evidence>
<dbReference type="GO" id="GO:0072330">
    <property type="term" value="P:monocarboxylic acid biosynthetic process"/>
    <property type="evidence" value="ECO:0007669"/>
    <property type="project" value="UniProtKB-ARBA"/>
</dbReference>
<dbReference type="InterPro" id="IPR009081">
    <property type="entry name" value="PP-bd_ACP"/>
</dbReference>
<dbReference type="GO" id="GO:0031177">
    <property type="term" value="F:phosphopantetheine binding"/>
    <property type="evidence" value="ECO:0007669"/>
    <property type="project" value="InterPro"/>
</dbReference>
<dbReference type="InterPro" id="IPR025110">
    <property type="entry name" value="AMP-bd_C"/>
</dbReference>
<accession>S5TLJ7</accession>
<dbReference type="PROSITE" id="PS00012">
    <property type="entry name" value="PHOSPHOPANTETHEINE"/>
    <property type="match status" value="2"/>
</dbReference>
<dbReference type="CDD" id="cd19544">
    <property type="entry name" value="E-C_NRPS"/>
    <property type="match status" value="1"/>
</dbReference>
<dbReference type="PANTHER" id="PTHR45527">
    <property type="entry name" value="NONRIBOSOMAL PEPTIDE SYNTHETASE"/>
    <property type="match status" value="1"/>
</dbReference>
<dbReference type="Pfam" id="PF13193">
    <property type="entry name" value="AMP-binding_C"/>
    <property type="match status" value="2"/>
</dbReference>
<dbReference type="FunFam" id="3.30.559.10:FF:000012">
    <property type="entry name" value="Non-ribosomal peptide synthetase"/>
    <property type="match status" value="1"/>
</dbReference>
<feature type="domain" description="Carrier" evidence="4">
    <location>
        <begin position="521"/>
        <end position="596"/>
    </location>
</feature>
<proteinExistence type="predicted"/>
<dbReference type="PROSITE" id="PS00455">
    <property type="entry name" value="AMP_BINDING"/>
    <property type="match status" value="3"/>
</dbReference>
<keyword evidence="3" id="KW-0597">Phosphoprotein</keyword>
<dbReference type="SUPFAM" id="SSF47336">
    <property type="entry name" value="ACP-like"/>
    <property type="match status" value="3"/>
</dbReference>
<dbReference type="InterPro" id="IPR010071">
    <property type="entry name" value="AA_adenyl_dom"/>
</dbReference>
<dbReference type="Gene3D" id="3.30.559.30">
    <property type="entry name" value="Nonribosomal peptide synthetase, condensation domain"/>
    <property type="match status" value="3"/>
</dbReference>
<dbReference type="SUPFAM" id="SSF53335">
    <property type="entry name" value="S-adenosyl-L-methionine-dependent methyltransferases"/>
    <property type="match status" value="1"/>
</dbReference>
<protein>
    <submittedName>
        <fullName evidence="5">Long-chain-fatty-acid--CoA ligase</fullName>
        <ecNumber evidence="5">6.2.1.3</ecNumber>
    </submittedName>
</protein>
<dbReference type="Gene3D" id="3.30.559.10">
    <property type="entry name" value="Chloramphenicol acetyltransferase-like domain"/>
    <property type="match status" value="3"/>
</dbReference>
<dbReference type="InterPro" id="IPR023213">
    <property type="entry name" value="CAT-like_dom_sf"/>
</dbReference>
<dbReference type="InterPro" id="IPR029058">
    <property type="entry name" value="AB_hydrolase_fold"/>
</dbReference>
<dbReference type="CDD" id="cd19540">
    <property type="entry name" value="LCL_NRPS-like"/>
    <property type="match status" value="2"/>
</dbReference>
<dbReference type="InterPro" id="IPR045851">
    <property type="entry name" value="AMP-bd_C_sf"/>
</dbReference>
<dbReference type="InterPro" id="IPR020806">
    <property type="entry name" value="PKS_PP-bd"/>
</dbReference>
<dbReference type="Pfam" id="PF00501">
    <property type="entry name" value="AMP-binding"/>
    <property type="match status" value="3"/>
</dbReference>
<dbReference type="GO" id="GO:0005829">
    <property type="term" value="C:cytosol"/>
    <property type="evidence" value="ECO:0007669"/>
    <property type="project" value="TreeGrafter"/>
</dbReference>
<dbReference type="Gene3D" id="3.40.50.150">
    <property type="entry name" value="Vaccinia Virus protein VP39"/>
    <property type="match status" value="1"/>
</dbReference>